<dbReference type="InterPro" id="IPR003959">
    <property type="entry name" value="ATPase_AAA_core"/>
</dbReference>
<evidence type="ECO:0000259" key="4">
    <source>
        <dbReference type="SMART" id="SM00382"/>
    </source>
</evidence>
<dbReference type="SMART" id="SM00382">
    <property type="entry name" value="AAA"/>
    <property type="match status" value="1"/>
</dbReference>
<dbReference type="Pfam" id="PF00004">
    <property type="entry name" value="AAA"/>
    <property type="match status" value="1"/>
</dbReference>
<dbReference type="InterPro" id="IPR050221">
    <property type="entry name" value="26S_Proteasome_ATPase"/>
</dbReference>
<dbReference type="EMBL" id="CAMAPC010000005">
    <property type="protein sequence ID" value="CAH9055759.1"/>
    <property type="molecule type" value="Genomic_DNA"/>
</dbReference>
<protein>
    <submittedName>
        <fullName evidence="5">ATP-dependent zinc metalloprotease FtsH</fullName>
        <ecNumber evidence="5">3.4.24.-</ecNumber>
    </submittedName>
</protein>
<dbReference type="GO" id="GO:0016887">
    <property type="term" value="F:ATP hydrolysis activity"/>
    <property type="evidence" value="ECO:0007669"/>
    <property type="project" value="InterPro"/>
</dbReference>
<evidence type="ECO:0000313" key="6">
    <source>
        <dbReference type="Proteomes" id="UP001152467"/>
    </source>
</evidence>
<comment type="caution">
    <text evidence="5">The sequence shown here is derived from an EMBL/GenBank/DDBJ whole genome shotgun (WGS) entry which is preliminary data.</text>
</comment>
<dbReference type="GO" id="GO:0005524">
    <property type="term" value="F:ATP binding"/>
    <property type="evidence" value="ECO:0007669"/>
    <property type="project" value="UniProtKB-KW"/>
</dbReference>
<reference evidence="5" key="1">
    <citation type="submission" date="2022-07" db="EMBL/GenBank/DDBJ databases">
        <authorList>
            <person name="Criscuolo A."/>
        </authorList>
    </citation>
    <scope>NUCLEOTIDE SEQUENCE</scope>
    <source>
        <strain evidence="5">CIP111854</strain>
    </source>
</reference>
<dbReference type="InterPro" id="IPR027417">
    <property type="entry name" value="P-loop_NTPase"/>
</dbReference>
<dbReference type="GO" id="GO:0008237">
    <property type="term" value="F:metallopeptidase activity"/>
    <property type="evidence" value="ECO:0007669"/>
    <property type="project" value="UniProtKB-KW"/>
</dbReference>
<gene>
    <name evidence="5" type="primary">ftsH_1</name>
    <name evidence="5" type="ORF">PSECIP111854_01643</name>
</gene>
<feature type="domain" description="AAA+ ATPase" evidence="4">
    <location>
        <begin position="429"/>
        <end position="561"/>
    </location>
</feature>
<evidence type="ECO:0000313" key="5">
    <source>
        <dbReference type="EMBL" id="CAH9055759.1"/>
    </source>
</evidence>
<keyword evidence="6" id="KW-1185">Reference proteome</keyword>
<accession>A0A9W4QW04</accession>
<organism evidence="5 6">
    <name type="scientific">Pseudoalteromonas holothuriae</name>
    <dbReference type="NCBI Taxonomy" id="2963714"/>
    <lineage>
        <taxon>Bacteria</taxon>
        <taxon>Pseudomonadati</taxon>
        <taxon>Pseudomonadota</taxon>
        <taxon>Gammaproteobacteria</taxon>
        <taxon>Alteromonadales</taxon>
        <taxon>Pseudoalteromonadaceae</taxon>
        <taxon>Pseudoalteromonas</taxon>
    </lineage>
</organism>
<dbReference type="EC" id="3.4.24.-" evidence="5"/>
<evidence type="ECO:0000256" key="1">
    <source>
        <dbReference type="ARBA" id="ARBA00006914"/>
    </source>
</evidence>
<comment type="similarity">
    <text evidence="1">Belongs to the AAA ATPase family.</text>
</comment>
<keyword evidence="5" id="KW-0482">Metalloprotease</keyword>
<keyword evidence="3" id="KW-0067">ATP-binding</keyword>
<name>A0A9W4QW04_9GAMM</name>
<evidence type="ECO:0000256" key="3">
    <source>
        <dbReference type="ARBA" id="ARBA00022840"/>
    </source>
</evidence>
<dbReference type="PANTHER" id="PTHR23073">
    <property type="entry name" value="26S PROTEASOME REGULATORY SUBUNIT"/>
    <property type="match status" value="1"/>
</dbReference>
<sequence>MSSNETIKDSQQSMLERDAACKLYEFACVLKSQESDLSEPFSQLQQALGELVSSERFMIVKRLFLLSSSEIKMLALVYLQEQDPDVIAPFLGLSWFEQGPMLSLDKLLTLVDTTLNKQQTMKQINLNSPLFEWGLLLLQNDVPALQRCVYLAPFLQHYFQLGQNNSEGLNYFTLVKPFTDPVFDVCGYPTITASDHSVVVLKGTDDNIPPWYVEQSAEKTNSMAALYSGEQLEHVDANHIIAEIACLQLISGGKPLLLYWANLSALPTPWLKKLKRLLSSCGAITLVTNTKEPVLDVFFNYVYVEQIIEPSLTQRALAWLSLCPNNDMTEQDKSQANQLAAKYPVELPLMKRLADKAKQQNANDYWQILQSLCFDAQSQHCDELAKLCQARYTLKDMMLQDKVAIELKELIARINLQTALQARLPRFNQGCKALFWGKPGTGKSMAAEAIAGELKLPLYMVNLANIASKWIGETEKHLAKLFDSAERNNAVLMFDEADAIFAKRSEVESSHDKNANMGVSYLLQRMEHYSGLLLLSTNFKSNLDEAFLRRFHGVIEFTLPTEQERVQIWTRHLNNNADANLQQGIIKLATLFELSAAQIINICEVALLQSLMRNKPQISRNDIANAIHRELSKQHAGFMAQQSLTHWLNGDKHGPHADI</sequence>
<dbReference type="SUPFAM" id="SSF52540">
    <property type="entry name" value="P-loop containing nucleoside triphosphate hydrolases"/>
    <property type="match status" value="1"/>
</dbReference>
<dbReference type="InterPro" id="IPR003593">
    <property type="entry name" value="AAA+_ATPase"/>
</dbReference>
<keyword evidence="5" id="KW-0378">Hydrolase</keyword>
<proteinExistence type="inferred from homology"/>
<keyword evidence="2" id="KW-0547">Nucleotide-binding</keyword>
<dbReference type="Proteomes" id="UP001152467">
    <property type="component" value="Unassembled WGS sequence"/>
</dbReference>
<dbReference type="AlphaFoldDB" id="A0A9W4QW04"/>
<dbReference type="RefSeq" id="WP_261626184.1">
    <property type="nucleotide sequence ID" value="NZ_CAMAPC010000005.1"/>
</dbReference>
<evidence type="ECO:0000256" key="2">
    <source>
        <dbReference type="ARBA" id="ARBA00022741"/>
    </source>
</evidence>
<dbReference type="CDD" id="cd19481">
    <property type="entry name" value="RecA-like_protease"/>
    <property type="match status" value="1"/>
</dbReference>
<keyword evidence="5" id="KW-0645">Protease</keyword>
<dbReference type="Gene3D" id="3.40.50.300">
    <property type="entry name" value="P-loop containing nucleotide triphosphate hydrolases"/>
    <property type="match status" value="1"/>
</dbReference>